<name>A0AAV7GPW0_DENCH</name>
<protein>
    <submittedName>
        <fullName evidence="1">Uncharacterized protein</fullName>
    </submittedName>
</protein>
<comment type="caution">
    <text evidence="1">The sequence shown here is derived from an EMBL/GenBank/DDBJ whole genome shotgun (WGS) entry which is preliminary data.</text>
</comment>
<accession>A0AAV7GPW0</accession>
<dbReference type="EMBL" id="JAGFBR010000012">
    <property type="protein sequence ID" value="KAH0457519.1"/>
    <property type="molecule type" value="Genomic_DNA"/>
</dbReference>
<organism evidence="1 2">
    <name type="scientific">Dendrobium chrysotoxum</name>
    <name type="common">Orchid</name>
    <dbReference type="NCBI Taxonomy" id="161865"/>
    <lineage>
        <taxon>Eukaryota</taxon>
        <taxon>Viridiplantae</taxon>
        <taxon>Streptophyta</taxon>
        <taxon>Embryophyta</taxon>
        <taxon>Tracheophyta</taxon>
        <taxon>Spermatophyta</taxon>
        <taxon>Magnoliopsida</taxon>
        <taxon>Liliopsida</taxon>
        <taxon>Asparagales</taxon>
        <taxon>Orchidaceae</taxon>
        <taxon>Epidendroideae</taxon>
        <taxon>Malaxideae</taxon>
        <taxon>Dendrobiinae</taxon>
        <taxon>Dendrobium</taxon>
    </lineage>
</organism>
<sequence length="73" mass="8601">MATRTQILQESRSQLVVGMEKYLKIYDHHYSREMNDQLRLKNGLLHIEKILDSLSYPDERKVSLAIILLDEEA</sequence>
<keyword evidence="2" id="KW-1185">Reference proteome</keyword>
<gene>
    <name evidence="1" type="ORF">IEQ34_012834</name>
</gene>
<dbReference type="Proteomes" id="UP000775213">
    <property type="component" value="Unassembled WGS sequence"/>
</dbReference>
<evidence type="ECO:0000313" key="1">
    <source>
        <dbReference type="EMBL" id="KAH0457519.1"/>
    </source>
</evidence>
<proteinExistence type="predicted"/>
<dbReference type="AlphaFoldDB" id="A0AAV7GPW0"/>
<evidence type="ECO:0000313" key="2">
    <source>
        <dbReference type="Proteomes" id="UP000775213"/>
    </source>
</evidence>
<reference evidence="1 2" key="1">
    <citation type="journal article" date="2021" name="Hortic Res">
        <title>Chromosome-scale assembly of the Dendrobium chrysotoxum genome enhances the understanding of orchid evolution.</title>
        <authorList>
            <person name="Zhang Y."/>
            <person name="Zhang G.Q."/>
            <person name="Zhang D."/>
            <person name="Liu X.D."/>
            <person name="Xu X.Y."/>
            <person name="Sun W.H."/>
            <person name="Yu X."/>
            <person name="Zhu X."/>
            <person name="Wang Z.W."/>
            <person name="Zhao X."/>
            <person name="Zhong W.Y."/>
            <person name="Chen H."/>
            <person name="Yin W.L."/>
            <person name="Huang T."/>
            <person name="Niu S.C."/>
            <person name="Liu Z.J."/>
        </authorList>
    </citation>
    <scope>NUCLEOTIDE SEQUENCE [LARGE SCALE GENOMIC DNA]</scope>
    <source>
        <strain evidence="1">Lindl</strain>
    </source>
</reference>